<dbReference type="Proteomes" id="UP000823914">
    <property type="component" value="Unassembled WGS sequence"/>
</dbReference>
<dbReference type="InterPro" id="IPR000415">
    <property type="entry name" value="Nitroreductase-like"/>
</dbReference>
<evidence type="ECO:0000313" key="2">
    <source>
        <dbReference type="EMBL" id="MBU3849730.1"/>
    </source>
</evidence>
<proteinExistence type="predicted"/>
<dbReference type="PANTHER" id="PTHR23026:SF123">
    <property type="entry name" value="NAD(P)H NITROREDUCTASE RV3131-RELATED"/>
    <property type="match status" value="1"/>
</dbReference>
<name>A0A9E2L119_9SPIR</name>
<gene>
    <name evidence="2" type="ORF">IAA16_04115</name>
</gene>
<dbReference type="AlphaFoldDB" id="A0A9E2L119"/>
<dbReference type="SUPFAM" id="SSF55469">
    <property type="entry name" value="FMN-dependent nitroreductase-like"/>
    <property type="match status" value="1"/>
</dbReference>
<dbReference type="EMBL" id="JAHLFV010000094">
    <property type="protein sequence ID" value="MBU3849730.1"/>
    <property type="molecule type" value="Genomic_DNA"/>
</dbReference>
<dbReference type="Gene3D" id="3.40.109.10">
    <property type="entry name" value="NADH Oxidase"/>
    <property type="match status" value="1"/>
</dbReference>
<dbReference type="GO" id="GO:0016491">
    <property type="term" value="F:oxidoreductase activity"/>
    <property type="evidence" value="ECO:0007669"/>
    <property type="project" value="InterPro"/>
</dbReference>
<dbReference type="Pfam" id="PF00881">
    <property type="entry name" value="Nitroreductase"/>
    <property type="match status" value="1"/>
</dbReference>
<dbReference type="PANTHER" id="PTHR23026">
    <property type="entry name" value="NADPH NITROREDUCTASE"/>
    <property type="match status" value="1"/>
</dbReference>
<reference evidence="2" key="1">
    <citation type="journal article" date="2021" name="PeerJ">
        <title>Extensive microbial diversity within the chicken gut microbiome revealed by metagenomics and culture.</title>
        <authorList>
            <person name="Gilroy R."/>
            <person name="Ravi A."/>
            <person name="Getino M."/>
            <person name="Pursley I."/>
            <person name="Horton D.L."/>
            <person name="Alikhan N.F."/>
            <person name="Baker D."/>
            <person name="Gharbi K."/>
            <person name="Hall N."/>
            <person name="Watson M."/>
            <person name="Adriaenssens E.M."/>
            <person name="Foster-Nyarko E."/>
            <person name="Jarju S."/>
            <person name="Secka A."/>
            <person name="Antonio M."/>
            <person name="Oren A."/>
            <person name="Chaudhuri R.R."/>
            <person name="La Ragione R."/>
            <person name="Hildebrand F."/>
            <person name="Pallen M.J."/>
        </authorList>
    </citation>
    <scope>NUCLEOTIDE SEQUENCE</scope>
    <source>
        <strain evidence="2">Gambia15-2214</strain>
    </source>
</reference>
<sequence>MNNRKDATMKDVITTILERRSCRSFTEESVSEVQIKTLLDCALAAPSGRGLQTWKFTAVLNREKIQKLAQAVAHALHLEDYSMYHPAAIIITSNEKDSKFWEVDNACAMENIYIACEALDLGCVWINQLYTVYDEPQVRTLLSEFGIPENHGVYGVAAIGHKKTVPAPKFIKGQYQIIR</sequence>
<dbReference type="InterPro" id="IPR029479">
    <property type="entry name" value="Nitroreductase"/>
</dbReference>
<reference evidence="2" key="2">
    <citation type="submission" date="2021-04" db="EMBL/GenBank/DDBJ databases">
        <authorList>
            <person name="Gilroy R."/>
        </authorList>
    </citation>
    <scope>NUCLEOTIDE SEQUENCE</scope>
    <source>
        <strain evidence="2">Gambia15-2214</strain>
    </source>
</reference>
<evidence type="ECO:0000259" key="1">
    <source>
        <dbReference type="Pfam" id="PF00881"/>
    </source>
</evidence>
<feature type="domain" description="Nitroreductase" evidence="1">
    <location>
        <begin position="16"/>
        <end position="161"/>
    </location>
</feature>
<evidence type="ECO:0000313" key="3">
    <source>
        <dbReference type="Proteomes" id="UP000823914"/>
    </source>
</evidence>
<comment type="caution">
    <text evidence="2">The sequence shown here is derived from an EMBL/GenBank/DDBJ whole genome shotgun (WGS) entry which is preliminary data.</text>
</comment>
<organism evidence="2 3">
    <name type="scientific">Candidatus Treponema excrementipullorum</name>
    <dbReference type="NCBI Taxonomy" id="2838768"/>
    <lineage>
        <taxon>Bacteria</taxon>
        <taxon>Pseudomonadati</taxon>
        <taxon>Spirochaetota</taxon>
        <taxon>Spirochaetia</taxon>
        <taxon>Spirochaetales</taxon>
        <taxon>Treponemataceae</taxon>
        <taxon>Treponema</taxon>
    </lineage>
</organism>
<protein>
    <submittedName>
        <fullName evidence="2">Nitroreductase family protein</fullName>
    </submittedName>
</protein>
<dbReference type="InterPro" id="IPR050627">
    <property type="entry name" value="Nitroreductase/BluB"/>
</dbReference>
<accession>A0A9E2L119</accession>